<evidence type="ECO:0000256" key="4">
    <source>
        <dbReference type="ARBA" id="ARBA00022679"/>
    </source>
</evidence>
<dbReference type="GO" id="GO:0043842">
    <property type="term" value="F:Kdo transferase activity"/>
    <property type="evidence" value="ECO:0007669"/>
    <property type="project" value="UniProtKB-EC"/>
</dbReference>
<reference evidence="10" key="1">
    <citation type="journal article" date="2014" name="Int. J. Syst. Evol. Microbiol.">
        <title>Complete genome sequence of Corynebacterium casei LMG S-19264T (=DSM 44701T), isolated from a smear-ripened cheese.</title>
        <authorList>
            <consortium name="US DOE Joint Genome Institute (JGI-PGF)"/>
            <person name="Walter F."/>
            <person name="Albersmeier A."/>
            <person name="Kalinowski J."/>
            <person name="Ruckert C."/>
        </authorList>
    </citation>
    <scope>NUCLEOTIDE SEQUENCE</scope>
    <source>
        <strain evidence="10">CGMCC 1.12924</strain>
    </source>
</reference>
<evidence type="ECO:0000256" key="8">
    <source>
        <dbReference type="RuleBase" id="RU365103"/>
    </source>
</evidence>
<dbReference type="GO" id="GO:0009245">
    <property type="term" value="P:lipid A biosynthetic process"/>
    <property type="evidence" value="ECO:0007669"/>
    <property type="project" value="TreeGrafter"/>
</dbReference>
<comment type="catalytic activity">
    <reaction evidence="6 8">
        <text>lipid IVA (E. coli) + CMP-3-deoxy-beta-D-manno-octulosonate = alpha-Kdo-(2-&gt;6)-lipid IVA (E. coli) + CMP + H(+)</text>
        <dbReference type="Rhea" id="RHEA:28066"/>
        <dbReference type="ChEBI" id="CHEBI:15378"/>
        <dbReference type="ChEBI" id="CHEBI:58603"/>
        <dbReference type="ChEBI" id="CHEBI:60364"/>
        <dbReference type="ChEBI" id="CHEBI:60377"/>
        <dbReference type="ChEBI" id="CHEBI:85987"/>
        <dbReference type="EC" id="2.4.99.12"/>
    </reaction>
</comment>
<evidence type="ECO:0000313" key="10">
    <source>
        <dbReference type="EMBL" id="GGD85976.1"/>
    </source>
</evidence>
<dbReference type="Pfam" id="PF04413">
    <property type="entry name" value="Glycos_transf_N"/>
    <property type="match status" value="1"/>
</dbReference>
<organism evidence="10 11">
    <name type="scientific">Planktosalinus lacus</name>
    <dbReference type="NCBI Taxonomy" id="1526573"/>
    <lineage>
        <taxon>Bacteria</taxon>
        <taxon>Pseudomonadati</taxon>
        <taxon>Bacteroidota</taxon>
        <taxon>Flavobacteriia</taxon>
        <taxon>Flavobacteriales</taxon>
        <taxon>Flavobacteriaceae</taxon>
        <taxon>Planktosalinus</taxon>
    </lineage>
</organism>
<dbReference type="AlphaFoldDB" id="A0A8J2V806"/>
<feature type="active site" description="Proton acceptor" evidence="7">
    <location>
        <position position="60"/>
    </location>
</feature>
<gene>
    <name evidence="10" type="primary">kdtA</name>
    <name evidence="10" type="ORF">GCM10011312_07490</name>
</gene>
<evidence type="ECO:0000256" key="5">
    <source>
        <dbReference type="ARBA" id="ARBA00031445"/>
    </source>
</evidence>
<dbReference type="PANTHER" id="PTHR42755:SF1">
    <property type="entry name" value="3-DEOXY-D-MANNO-OCTULOSONIC ACID TRANSFERASE, MITOCHONDRIAL-RELATED"/>
    <property type="match status" value="1"/>
</dbReference>
<keyword evidence="8" id="KW-0472">Membrane</keyword>
<dbReference type="EC" id="2.4.99.12" evidence="2 8"/>
<name>A0A8J2V806_9FLAO</name>
<comment type="caution">
    <text evidence="10">The sequence shown here is derived from an EMBL/GenBank/DDBJ whole genome shotgun (WGS) entry which is preliminary data.</text>
</comment>
<dbReference type="InterPro" id="IPR038107">
    <property type="entry name" value="Glycos_transf_N_sf"/>
</dbReference>
<dbReference type="GO" id="GO:0009244">
    <property type="term" value="P:lipopolysaccharide core region biosynthetic process"/>
    <property type="evidence" value="ECO:0007669"/>
    <property type="project" value="UniProtKB-UniRule"/>
</dbReference>
<reference evidence="10" key="2">
    <citation type="submission" date="2020-09" db="EMBL/GenBank/DDBJ databases">
        <authorList>
            <person name="Sun Q."/>
            <person name="Zhou Y."/>
        </authorList>
    </citation>
    <scope>NUCLEOTIDE SEQUENCE</scope>
    <source>
        <strain evidence="10">CGMCC 1.12924</strain>
    </source>
</reference>
<dbReference type="UniPathway" id="UPA00958"/>
<comment type="pathway">
    <text evidence="1 8">Bacterial outer membrane biogenesis; LPS core biosynthesis.</text>
</comment>
<dbReference type="Gene3D" id="3.40.50.2000">
    <property type="entry name" value="Glycogen Phosphorylase B"/>
    <property type="match status" value="1"/>
</dbReference>
<evidence type="ECO:0000256" key="1">
    <source>
        <dbReference type="ARBA" id="ARBA00004713"/>
    </source>
</evidence>
<evidence type="ECO:0000256" key="7">
    <source>
        <dbReference type="PIRSR" id="PIRSR639901-1"/>
    </source>
</evidence>
<keyword evidence="11" id="KW-1185">Reference proteome</keyword>
<dbReference type="SUPFAM" id="SSF53756">
    <property type="entry name" value="UDP-Glycosyltransferase/glycogen phosphorylase"/>
    <property type="match status" value="1"/>
</dbReference>
<dbReference type="EMBL" id="BMGK01000003">
    <property type="protein sequence ID" value="GGD85976.1"/>
    <property type="molecule type" value="Genomic_DNA"/>
</dbReference>
<evidence type="ECO:0000313" key="11">
    <source>
        <dbReference type="Proteomes" id="UP000652231"/>
    </source>
</evidence>
<dbReference type="InterPro" id="IPR039901">
    <property type="entry name" value="Kdotransferase"/>
</dbReference>
<keyword evidence="8" id="KW-1003">Cell membrane</keyword>
<dbReference type="GO" id="GO:0005886">
    <property type="term" value="C:plasma membrane"/>
    <property type="evidence" value="ECO:0007669"/>
    <property type="project" value="UniProtKB-SubCell"/>
</dbReference>
<comment type="similarity">
    <text evidence="8">Belongs to the glycosyltransferase group 1 family.</text>
</comment>
<evidence type="ECO:0000256" key="3">
    <source>
        <dbReference type="ARBA" id="ARBA00019077"/>
    </source>
</evidence>
<sequence>MQFLYSTLTTFFEAILPVSTLFSGKMKHFVEGRKNVFQTLEATLSETDKTIWFHCASLGEYEQGLPVMEAVKKDYPNHTLLVTFFSPSGYENKKSTSIGDVTVYLPLDTKANVIKFLNLVKPEMVLFVKYEFWPNYLMELQNRNIPTYLISALFRKKQVFFKPYGFWMRKVLGTFTHIFVQDQKSKQLLESISISQVTVSGDTRYDRVSKQIEENNTLDFLEQFKNNALCVVAGSTWPEDEAVLEDAINTFEHVKFVIAPHNLKEEQIEAFEKKLQQKSLRFSNMEGKNLSEYKVFILDTIGHLKKAYSYADIAYVGGGMGTTGLHNILEAATFGVPVIIGKNHDNFPEARAMQSRAGLFSVANKEELQAILNKLIFNKGFREKTGMICGHFVQNNTGATKIIVQNISL</sequence>
<evidence type="ECO:0000256" key="2">
    <source>
        <dbReference type="ARBA" id="ARBA00012621"/>
    </source>
</evidence>
<accession>A0A8J2V806</accession>
<proteinExistence type="inferred from homology"/>
<feature type="domain" description="3-deoxy-D-manno-octulosonic-acid transferase N-terminal" evidence="9">
    <location>
        <begin position="45"/>
        <end position="206"/>
    </location>
</feature>
<dbReference type="Gene3D" id="3.40.50.11720">
    <property type="entry name" value="3-Deoxy-D-manno-octulosonic-acid transferase, N-terminal domain"/>
    <property type="match status" value="1"/>
</dbReference>
<dbReference type="Proteomes" id="UP000652231">
    <property type="component" value="Unassembled WGS sequence"/>
</dbReference>
<dbReference type="PANTHER" id="PTHR42755">
    <property type="entry name" value="3-DEOXY-MANNO-OCTULOSONATE CYTIDYLYLTRANSFERASE"/>
    <property type="match status" value="1"/>
</dbReference>
<keyword evidence="8" id="KW-0448">Lipopolysaccharide biosynthesis</keyword>
<dbReference type="InterPro" id="IPR007507">
    <property type="entry name" value="Glycos_transf_N"/>
</dbReference>
<comment type="function">
    <text evidence="8">Involved in lipopolysaccharide (LPS) biosynthesis. Catalyzes the transfer of 3-deoxy-D-manno-octulosonate (Kdo) residue(s) from CMP-Kdo to lipid IV(A), the tetraacyldisaccharide-1,4'-bisphosphate precursor of lipid A.</text>
</comment>
<dbReference type="RefSeq" id="WP_188439645.1">
    <property type="nucleotide sequence ID" value="NZ_BMGK01000003.1"/>
</dbReference>
<comment type="subcellular location">
    <subcellularLocation>
        <location evidence="8">Cell membrane</location>
    </subcellularLocation>
</comment>
<keyword evidence="4 8" id="KW-0808">Transferase</keyword>
<protein>
    <recommendedName>
        <fullName evidence="3 8">3-deoxy-D-manno-octulosonic acid transferase</fullName>
        <shortName evidence="8">Kdo transferase</shortName>
        <ecNumber evidence="2 8">2.4.99.12</ecNumber>
    </recommendedName>
    <alternativeName>
        <fullName evidence="5 8">Lipid IV(A) 3-deoxy-D-manno-octulosonic acid transferase</fullName>
    </alternativeName>
</protein>
<evidence type="ECO:0000256" key="6">
    <source>
        <dbReference type="ARBA" id="ARBA00049183"/>
    </source>
</evidence>
<evidence type="ECO:0000259" key="9">
    <source>
        <dbReference type="Pfam" id="PF04413"/>
    </source>
</evidence>